<dbReference type="GO" id="GO:0022857">
    <property type="term" value="F:transmembrane transporter activity"/>
    <property type="evidence" value="ECO:0007669"/>
    <property type="project" value="InterPro"/>
</dbReference>
<dbReference type="Gene3D" id="1.20.1250.20">
    <property type="entry name" value="MFS general substrate transporter like domains"/>
    <property type="match status" value="1"/>
</dbReference>
<feature type="transmembrane region" description="Helical" evidence="6">
    <location>
        <begin position="264"/>
        <end position="287"/>
    </location>
</feature>
<accession>A0AAJ0DH31</accession>
<evidence type="ECO:0000313" key="9">
    <source>
        <dbReference type="Proteomes" id="UP001271007"/>
    </source>
</evidence>
<evidence type="ECO:0000256" key="5">
    <source>
        <dbReference type="SAM" id="MobiDB-lite"/>
    </source>
</evidence>
<feature type="transmembrane region" description="Helical" evidence="6">
    <location>
        <begin position="528"/>
        <end position="549"/>
    </location>
</feature>
<dbReference type="PROSITE" id="PS50850">
    <property type="entry name" value="MFS"/>
    <property type="match status" value="1"/>
</dbReference>
<feature type="transmembrane region" description="Helical" evidence="6">
    <location>
        <begin position="293"/>
        <end position="311"/>
    </location>
</feature>
<dbReference type="CDD" id="cd17502">
    <property type="entry name" value="MFS_Azr1_MDR_like"/>
    <property type="match status" value="1"/>
</dbReference>
<name>A0AAJ0DH31_9PEZI</name>
<dbReference type="Pfam" id="PF07690">
    <property type="entry name" value="MFS_1"/>
    <property type="match status" value="1"/>
</dbReference>
<comment type="subcellular location">
    <subcellularLocation>
        <location evidence="1">Membrane</location>
        <topology evidence="1">Multi-pass membrane protein</topology>
    </subcellularLocation>
</comment>
<feature type="compositionally biased region" description="Polar residues" evidence="5">
    <location>
        <begin position="65"/>
        <end position="77"/>
    </location>
</feature>
<evidence type="ECO:0000256" key="6">
    <source>
        <dbReference type="SAM" id="Phobius"/>
    </source>
</evidence>
<keyword evidence="2 6" id="KW-0812">Transmembrane</keyword>
<dbReference type="Proteomes" id="UP001271007">
    <property type="component" value="Unassembled WGS sequence"/>
</dbReference>
<dbReference type="InterPro" id="IPR036259">
    <property type="entry name" value="MFS_trans_sf"/>
</dbReference>
<proteinExistence type="predicted"/>
<comment type="caution">
    <text evidence="8">The sequence shown here is derived from an EMBL/GenBank/DDBJ whole genome shotgun (WGS) entry which is preliminary data.</text>
</comment>
<keyword evidence="3 6" id="KW-1133">Transmembrane helix</keyword>
<feature type="region of interest" description="Disordered" evidence="5">
    <location>
        <begin position="689"/>
        <end position="721"/>
    </location>
</feature>
<evidence type="ECO:0000256" key="2">
    <source>
        <dbReference type="ARBA" id="ARBA00022692"/>
    </source>
</evidence>
<dbReference type="EMBL" id="JAWDJX010000037">
    <property type="protein sequence ID" value="KAK3049764.1"/>
    <property type="molecule type" value="Genomic_DNA"/>
</dbReference>
<feature type="transmembrane region" description="Helical" evidence="6">
    <location>
        <begin position="462"/>
        <end position="484"/>
    </location>
</feature>
<gene>
    <name evidence="8" type="ORF">LTR09_008940</name>
</gene>
<feature type="transmembrane region" description="Helical" evidence="6">
    <location>
        <begin position="195"/>
        <end position="221"/>
    </location>
</feature>
<organism evidence="8 9">
    <name type="scientific">Extremus antarcticus</name>
    <dbReference type="NCBI Taxonomy" id="702011"/>
    <lineage>
        <taxon>Eukaryota</taxon>
        <taxon>Fungi</taxon>
        <taxon>Dikarya</taxon>
        <taxon>Ascomycota</taxon>
        <taxon>Pezizomycotina</taxon>
        <taxon>Dothideomycetes</taxon>
        <taxon>Dothideomycetidae</taxon>
        <taxon>Mycosphaerellales</taxon>
        <taxon>Extremaceae</taxon>
        <taxon>Extremus</taxon>
    </lineage>
</organism>
<protein>
    <recommendedName>
        <fullName evidence="7">Major facilitator superfamily (MFS) profile domain-containing protein</fullName>
    </recommendedName>
</protein>
<dbReference type="GO" id="GO:0005886">
    <property type="term" value="C:plasma membrane"/>
    <property type="evidence" value="ECO:0007669"/>
    <property type="project" value="TreeGrafter"/>
</dbReference>
<keyword evidence="9" id="KW-1185">Reference proteome</keyword>
<evidence type="ECO:0000256" key="4">
    <source>
        <dbReference type="ARBA" id="ARBA00023136"/>
    </source>
</evidence>
<feature type="transmembrane region" description="Helical" evidence="6">
    <location>
        <begin position="381"/>
        <end position="405"/>
    </location>
</feature>
<evidence type="ECO:0000259" key="7">
    <source>
        <dbReference type="PROSITE" id="PS50850"/>
    </source>
</evidence>
<feature type="transmembrane region" description="Helical" evidence="6">
    <location>
        <begin position="318"/>
        <end position="337"/>
    </location>
</feature>
<feature type="domain" description="Major facilitator superfamily (MFS) profile" evidence="7">
    <location>
        <begin position="196"/>
        <end position="692"/>
    </location>
</feature>
<evidence type="ECO:0000313" key="8">
    <source>
        <dbReference type="EMBL" id="KAK3049764.1"/>
    </source>
</evidence>
<feature type="compositionally biased region" description="Basic and acidic residues" evidence="5">
    <location>
        <begin position="704"/>
        <end position="721"/>
    </location>
</feature>
<feature type="transmembrane region" description="Helical" evidence="6">
    <location>
        <begin position="349"/>
        <end position="369"/>
    </location>
</feature>
<feature type="transmembrane region" description="Helical" evidence="6">
    <location>
        <begin position="417"/>
        <end position="441"/>
    </location>
</feature>
<dbReference type="SUPFAM" id="SSF103473">
    <property type="entry name" value="MFS general substrate transporter"/>
    <property type="match status" value="1"/>
</dbReference>
<dbReference type="InterPro" id="IPR020846">
    <property type="entry name" value="MFS_dom"/>
</dbReference>
<feature type="transmembrane region" description="Helical" evidence="6">
    <location>
        <begin position="561"/>
        <end position="580"/>
    </location>
</feature>
<keyword evidence="4 6" id="KW-0472">Membrane</keyword>
<dbReference type="PRINTS" id="PR01036">
    <property type="entry name" value="TCRTETB"/>
</dbReference>
<feature type="transmembrane region" description="Helical" evidence="6">
    <location>
        <begin position="233"/>
        <end position="252"/>
    </location>
</feature>
<sequence>MACCWNCHREYTPNHECWVCGQKGSTNTHPHDENMVARNNDIPGSCSCPKIQSPAGDTRSERPTPSHTPATGNSARPSTDIVENQMPVLPHSFTGTPNASVHRIDDAMDLLSTASQRYASSICDFDFTSDGGPVVSVVRTSGMGYSSTDQINPDFGSIEIIPRESLPPREKELSNETKPGPGPAKIDVRGWRRGLLVASVLAGMFLGFLDTTIVSVALPTIASDFGDYGRSTWVVTAYLLTYMAFAIIISRLSDIFGRQVVEITSFIVFMITSLGCAVSQSMVGLIVCRALQGIGGSGLYSMTMIIALNAVPPEKNGLVAAAIGITLTIGGIAGPLISGAICSTTTWRWIFYINLPLGCLALAGFIIAWPRDRTKKAFTKAAFKSIDFAGSALLLVASVLLIFAMQEGGTYVLKWNSAAIGVCLTLVPVCFLAFVGWQWWLSNHPDWTIQVVFPVKIVTQRVIGGTILSTLFSGFTFFIAAISLPQRFQIVDGSSPIIAGLKLLPLLFCSSIGSIITGKLSSKRNNTAYTLVAGAVLQLIGFGCMISLGNSSPTPSGVYGFQVPLGLGVGQIMSSVTMLVQFQSEPRWIGVTQGALTQMRTLGGSVGLAAGVIVFNQQIRSSAVLNKALTGSQLSDIYKSPLAIEQLSQGERQLVSRIYADAFSSEMRTATYIAAACLLVSLMTLQKNPPFKGPPGSGKPQGAKKPEQVRDPESMVEKEES</sequence>
<reference evidence="8" key="1">
    <citation type="submission" date="2023-04" db="EMBL/GenBank/DDBJ databases">
        <title>Black Yeasts Isolated from many extreme environments.</title>
        <authorList>
            <person name="Coleine C."/>
            <person name="Stajich J.E."/>
            <person name="Selbmann L."/>
        </authorList>
    </citation>
    <scope>NUCLEOTIDE SEQUENCE</scope>
    <source>
        <strain evidence="8">CCFEE 5312</strain>
    </source>
</reference>
<dbReference type="PANTHER" id="PTHR23501">
    <property type="entry name" value="MAJOR FACILITATOR SUPERFAMILY"/>
    <property type="match status" value="1"/>
</dbReference>
<dbReference type="PANTHER" id="PTHR23501:SF43">
    <property type="entry name" value="MULTIDRUG TRANSPORTER, PUTATIVE (AFU_ORTHOLOGUE AFUA_6G03040)-RELATED"/>
    <property type="match status" value="1"/>
</dbReference>
<dbReference type="AlphaFoldDB" id="A0AAJ0DH31"/>
<feature type="transmembrane region" description="Helical" evidence="6">
    <location>
        <begin position="496"/>
        <end position="516"/>
    </location>
</feature>
<evidence type="ECO:0000256" key="3">
    <source>
        <dbReference type="ARBA" id="ARBA00022989"/>
    </source>
</evidence>
<feature type="region of interest" description="Disordered" evidence="5">
    <location>
        <begin position="43"/>
        <end position="79"/>
    </location>
</feature>
<dbReference type="Gene3D" id="1.20.1720.10">
    <property type="entry name" value="Multidrug resistance protein D"/>
    <property type="match status" value="1"/>
</dbReference>
<evidence type="ECO:0000256" key="1">
    <source>
        <dbReference type="ARBA" id="ARBA00004141"/>
    </source>
</evidence>
<dbReference type="InterPro" id="IPR011701">
    <property type="entry name" value="MFS"/>
</dbReference>